<dbReference type="InterPro" id="IPR045761">
    <property type="entry name" value="ODP_dom"/>
</dbReference>
<reference evidence="3" key="1">
    <citation type="submission" date="2020-10" db="EMBL/GenBank/DDBJ databases">
        <authorList>
            <person name="Gilroy R."/>
        </authorList>
    </citation>
    <scope>NUCLEOTIDE SEQUENCE</scope>
    <source>
        <strain evidence="3">D5-748</strain>
    </source>
</reference>
<dbReference type="PANTHER" id="PTHR43717">
    <property type="entry name" value="ANAEROBIC NITRIC OXIDE REDUCTASE FLAVORUBREDOXIN"/>
    <property type="match status" value="1"/>
</dbReference>
<gene>
    <name evidence="3" type="ORF">IAC23_06305</name>
</gene>
<organism evidence="3 4">
    <name type="scientific">Candidatus Cryptobacteroides merdavium</name>
    <dbReference type="NCBI Taxonomy" id="2840769"/>
    <lineage>
        <taxon>Bacteria</taxon>
        <taxon>Pseudomonadati</taxon>
        <taxon>Bacteroidota</taxon>
        <taxon>Bacteroidia</taxon>
        <taxon>Bacteroidales</taxon>
        <taxon>Candidatus Cryptobacteroides</taxon>
    </lineage>
</organism>
<dbReference type="AlphaFoldDB" id="A0A9D9ED82"/>
<evidence type="ECO:0000259" key="2">
    <source>
        <dbReference type="PROSITE" id="PS50902"/>
    </source>
</evidence>
<dbReference type="CDD" id="cd07709">
    <property type="entry name" value="flavodiiron_proteins_MBL-fold"/>
    <property type="match status" value="1"/>
</dbReference>
<evidence type="ECO:0000313" key="3">
    <source>
        <dbReference type="EMBL" id="MBO8445288.1"/>
    </source>
</evidence>
<dbReference type="GO" id="GO:0046872">
    <property type="term" value="F:metal ion binding"/>
    <property type="evidence" value="ECO:0007669"/>
    <property type="project" value="InterPro"/>
</dbReference>
<dbReference type="PROSITE" id="PS50902">
    <property type="entry name" value="FLAVODOXIN_LIKE"/>
    <property type="match status" value="1"/>
</dbReference>
<accession>A0A9D9ED82</accession>
<dbReference type="SUPFAM" id="SSF52218">
    <property type="entry name" value="Flavoproteins"/>
    <property type="match status" value="1"/>
</dbReference>
<feature type="domain" description="Flavodoxin-like" evidence="2">
    <location>
        <begin position="261"/>
        <end position="400"/>
    </location>
</feature>
<dbReference type="SMART" id="SM00849">
    <property type="entry name" value="Lactamase_B"/>
    <property type="match status" value="1"/>
</dbReference>
<dbReference type="PIRSF" id="PIRSF005243">
    <property type="entry name" value="ROO"/>
    <property type="match status" value="1"/>
</dbReference>
<comment type="similarity">
    <text evidence="1">In the N-terminal section; belongs to the zinc metallo-hydrolase group 3 family.</text>
</comment>
<evidence type="ECO:0000256" key="1">
    <source>
        <dbReference type="ARBA" id="ARBA00007121"/>
    </source>
</evidence>
<dbReference type="GO" id="GO:0016491">
    <property type="term" value="F:oxidoreductase activity"/>
    <property type="evidence" value="ECO:0007669"/>
    <property type="project" value="InterPro"/>
</dbReference>
<dbReference type="SUPFAM" id="SSF56281">
    <property type="entry name" value="Metallo-hydrolase/oxidoreductase"/>
    <property type="match status" value="1"/>
</dbReference>
<dbReference type="Proteomes" id="UP000823619">
    <property type="component" value="Unassembled WGS sequence"/>
</dbReference>
<sequence length="400" mass="44852">MNRKISEKIRYVGVNDHHKVIFEGLWPLPFGVSYNSYLVIDDKIALIDTAEADFSNEYLSNIRKQIGNRPIDYLVVNHMEPDHSSLLGVIREIYPDIRIVTNAKAVPMIGGYYGVTDNIHVVKEGDTLSLGNSTLAFYMAPMVHWPETMVTYFVEEKTLFSGDAFGTFGAVDGGIADTDARLCGWLDKSENCFAEFKDEMTRYYSNIVGKYGQTVQAALKKLSGLEIKRICSTHGPVWENHVADVVAYYDKLSRYEAERGVCIAYASMYGNTAQAAKSLAAELAKRGVKYSLHNLCTENVSYAYRDAFKYDTIAIGAPTYNNDIFPPAYNFMYGLCARLVKNRRFFAFGSFTWAGASVRLLNEMAKKQDMELISEGISFPQGYTPEKCNMAAVAELISKQ</sequence>
<dbReference type="Pfam" id="PF19583">
    <property type="entry name" value="ODP"/>
    <property type="match status" value="1"/>
</dbReference>
<dbReference type="InterPro" id="IPR001279">
    <property type="entry name" value="Metallo-B-lactamas"/>
</dbReference>
<dbReference type="GO" id="GO:0010181">
    <property type="term" value="F:FMN binding"/>
    <property type="evidence" value="ECO:0007669"/>
    <property type="project" value="InterPro"/>
</dbReference>
<reference evidence="3" key="2">
    <citation type="journal article" date="2021" name="PeerJ">
        <title>Extensive microbial diversity within the chicken gut microbiome revealed by metagenomics and culture.</title>
        <authorList>
            <person name="Gilroy R."/>
            <person name="Ravi A."/>
            <person name="Getino M."/>
            <person name="Pursley I."/>
            <person name="Horton D.L."/>
            <person name="Alikhan N.F."/>
            <person name="Baker D."/>
            <person name="Gharbi K."/>
            <person name="Hall N."/>
            <person name="Watson M."/>
            <person name="Adriaenssens E.M."/>
            <person name="Foster-Nyarko E."/>
            <person name="Jarju S."/>
            <person name="Secka A."/>
            <person name="Antonio M."/>
            <person name="Oren A."/>
            <person name="Chaudhuri R.R."/>
            <person name="La Ragione R."/>
            <person name="Hildebrand F."/>
            <person name="Pallen M.J."/>
        </authorList>
    </citation>
    <scope>NUCLEOTIDE SEQUENCE</scope>
    <source>
        <strain evidence="3">D5-748</strain>
    </source>
</reference>
<evidence type="ECO:0000313" key="4">
    <source>
        <dbReference type="Proteomes" id="UP000823619"/>
    </source>
</evidence>
<dbReference type="PANTHER" id="PTHR43717:SF1">
    <property type="entry name" value="ANAEROBIC NITRIC OXIDE REDUCTASE FLAVORUBREDOXIN"/>
    <property type="match status" value="1"/>
</dbReference>
<comment type="caution">
    <text evidence="3">The sequence shown here is derived from an EMBL/GenBank/DDBJ whole genome shotgun (WGS) entry which is preliminary data.</text>
</comment>
<name>A0A9D9ED82_9BACT</name>
<dbReference type="Gene3D" id="3.40.50.360">
    <property type="match status" value="1"/>
</dbReference>
<dbReference type="InterPro" id="IPR016440">
    <property type="entry name" value="Rubredoxin-O_OxRdtase"/>
</dbReference>
<dbReference type="InterPro" id="IPR036866">
    <property type="entry name" value="RibonucZ/Hydroxyglut_hydro"/>
</dbReference>
<dbReference type="Pfam" id="PF00258">
    <property type="entry name" value="Flavodoxin_1"/>
    <property type="match status" value="1"/>
</dbReference>
<dbReference type="Gene3D" id="3.60.15.10">
    <property type="entry name" value="Ribonuclease Z/Hydroxyacylglutathione hydrolase-like"/>
    <property type="match status" value="1"/>
</dbReference>
<dbReference type="GO" id="GO:0009055">
    <property type="term" value="F:electron transfer activity"/>
    <property type="evidence" value="ECO:0007669"/>
    <property type="project" value="InterPro"/>
</dbReference>
<dbReference type="InterPro" id="IPR029039">
    <property type="entry name" value="Flavoprotein-like_sf"/>
</dbReference>
<dbReference type="EMBL" id="JADIMO010000082">
    <property type="protein sequence ID" value="MBO8445288.1"/>
    <property type="molecule type" value="Genomic_DNA"/>
</dbReference>
<protein>
    <submittedName>
        <fullName evidence="3">FprA family A-type flavoprotein</fullName>
    </submittedName>
</protein>
<proteinExistence type="inferred from homology"/>
<dbReference type="InterPro" id="IPR008254">
    <property type="entry name" value="Flavodoxin/NO_synth"/>
</dbReference>